<evidence type="ECO:0000313" key="2">
    <source>
        <dbReference type="Proteomes" id="UP000287651"/>
    </source>
</evidence>
<dbReference type="Proteomes" id="UP000287651">
    <property type="component" value="Unassembled WGS sequence"/>
</dbReference>
<evidence type="ECO:0000313" key="1">
    <source>
        <dbReference type="EMBL" id="RRT70046.1"/>
    </source>
</evidence>
<organism evidence="1 2">
    <name type="scientific">Ensete ventricosum</name>
    <name type="common">Abyssinian banana</name>
    <name type="synonym">Musa ensete</name>
    <dbReference type="NCBI Taxonomy" id="4639"/>
    <lineage>
        <taxon>Eukaryota</taxon>
        <taxon>Viridiplantae</taxon>
        <taxon>Streptophyta</taxon>
        <taxon>Embryophyta</taxon>
        <taxon>Tracheophyta</taxon>
        <taxon>Spermatophyta</taxon>
        <taxon>Magnoliopsida</taxon>
        <taxon>Liliopsida</taxon>
        <taxon>Zingiberales</taxon>
        <taxon>Musaceae</taxon>
        <taxon>Ensete</taxon>
    </lineage>
</organism>
<dbReference type="EMBL" id="AMZH03004147">
    <property type="protein sequence ID" value="RRT70046.1"/>
    <property type="molecule type" value="Genomic_DNA"/>
</dbReference>
<proteinExistence type="predicted"/>
<protein>
    <submittedName>
        <fullName evidence="1">Uncharacterized protein</fullName>
    </submittedName>
</protein>
<name>A0A427A1F3_ENSVE</name>
<dbReference type="AlphaFoldDB" id="A0A427A1F3"/>
<reference evidence="1 2" key="1">
    <citation type="journal article" date="2014" name="Agronomy (Basel)">
        <title>A Draft Genome Sequence for Ensete ventricosum, the Drought-Tolerant Tree Against Hunger.</title>
        <authorList>
            <person name="Harrison J."/>
            <person name="Moore K.A."/>
            <person name="Paszkiewicz K."/>
            <person name="Jones T."/>
            <person name="Grant M."/>
            <person name="Ambacheew D."/>
            <person name="Muzemil S."/>
            <person name="Studholme D.J."/>
        </authorList>
    </citation>
    <scope>NUCLEOTIDE SEQUENCE [LARGE SCALE GENOMIC DNA]</scope>
</reference>
<comment type="caution">
    <text evidence="1">The sequence shown here is derived from an EMBL/GenBank/DDBJ whole genome shotgun (WGS) entry which is preliminary data.</text>
</comment>
<accession>A0A427A1F3</accession>
<sequence length="89" mass="9604">MGMTLHRTTFSSVSKVMIDGAGDRKYNTQSNRCGLRPSVSGLSGCRGGRPHSPRADLSRLTGRDDVVADVALDLAWLGRTDGLNIYPLK</sequence>
<gene>
    <name evidence="1" type="ORF">B296_00023056</name>
</gene>